<dbReference type="GO" id="GO:0004521">
    <property type="term" value="F:RNA endonuclease activity"/>
    <property type="evidence" value="ECO:0007669"/>
    <property type="project" value="UniProtKB-UniRule"/>
</dbReference>
<evidence type="ECO:0000256" key="2">
    <source>
        <dbReference type="ARBA" id="ARBA00022722"/>
    </source>
</evidence>
<dbReference type="KEGG" id="fki:FK004_04435"/>
<evidence type="ECO:0000256" key="5">
    <source>
        <dbReference type="ARBA" id="ARBA00022801"/>
    </source>
</evidence>
<keyword evidence="6 7" id="KW-0862">Zinc</keyword>
<keyword evidence="5 7" id="KW-0378">Hydrolase</keyword>
<dbReference type="AlphaFoldDB" id="A0A2S1LL98"/>
<dbReference type="EC" id="3.1.-.-" evidence="7"/>
<dbReference type="GO" id="GO:0006364">
    <property type="term" value="P:rRNA processing"/>
    <property type="evidence" value="ECO:0007669"/>
    <property type="project" value="UniProtKB-UniRule"/>
</dbReference>
<sequence>MINFNYETDFELDNEPAYEQWLSAVILSENKKEGEINYIFCYDEYLHKINLEYLNHDTLTDIISFDYSVGNELNGDIFVSVERVRDNAVDFKTVFEEELRRVLAHGILHYSGYKDKSDADAALMRSKEDEKIAMFHVEH</sequence>
<keyword evidence="4 7" id="KW-0255">Endonuclease</keyword>
<dbReference type="Gene3D" id="3.40.390.30">
    <property type="entry name" value="Metalloproteases ('zincins'), catalytic domain"/>
    <property type="match status" value="1"/>
</dbReference>
<evidence type="ECO:0000256" key="1">
    <source>
        <dbReference type="ARBA" id="ARBA00010875"/>
    </source>
</evidence>
<dbReference type="PANTHER" id="PTHR46986">
    <property type="entry name" value="ENDORIBONUCLEASE YBEY, CHLOROPLASTIC"/>
    <property type="match status" value="1"/>
</dbReference>
<gene>
    <name evidence="7" type="primary">ybeY</name>
    <name evidence="8" type="ORF">FK004_04435</name>
</gene>
<feature type="binding site" evidence="7">
    <location>
        <position position="105"/>
    </location>
    <ligand>
        <name>Zn(2+)</name>
        <dbReference type="ChEBI" id="CHEBI:29105"/>
        <note>catalytic</note>
    </ligand>
</feature>
<evidence type="ECO:0000256" key="3">
    <source>
        <dbReference type="ARBA" id="ARBA00022723"/>
    </source>
</evidence>
<dbReference type="SUPFAM" id="SSF55486">
    <property type="entry name" value="Metalloproteases ('zincins'), catalytic domain"/>
    <property type="match status" value="1"/>
</dbReference>
<reference evidence="8 9" key="1">
    <citation type="submission" date="2017-04" db="EMBL/GenBank/DDBJ databases">
        <title>Complete genome sequence of Flavobacterium kingsejong AJ004.</title>
        <authorList>
            <person name="Lee P.C."/>
        </authorList>
    </citation>
    <scope>NUCLEOTIDE SEQUENCE [LARGE SCALE GENOMIC DNA]</scope>
    <source>
        <strain evidence="8 9">AJ004</strain>
    </source>
</reference>
<protein>
    <recommendedName>
        <fullName evidence="7">Endoribonuclease YbeY</fullName>
        <ecNumber evidence="7">3.1.-.-</ecNumber>
    </recommendedName>
</protein>
<evidence type="ECO:0000313" key="9">
    <source>
        <dbReference type="Proteomes" id="UP000244677"/>
    </source>
</evidence>
<accession>A0A2S1LL98</accession>
<name>A0A2S1LL98_9FLAO</name>
<dbReference type="RefSeq" id="WP_108736173.1">
    <property type="nucleotide sequence ID" value="NZ_CP020919.1"/>
</dbReference>
<keyword evidence="2 7" id="KW-0540">Nuclease</keyword>
<keyword evidence="9" id="KW-1185">Reference proteome</keyword>
<keyword evidence="7" id="KW-0690">Ribosome biogenesis</keyword>
<dbReference type="GO" id="GO:0004222">
    <property type="term" value="F:metalloendopeptidase activity"/>
    <property type="evidence" value="ECO:0007669"/>
    <property type="project" value="InterPro"/>
</dbReference>
<keyword evidence="7" id="KW-0963">Cytoplasm</keyword>
<comment type="cofactor">
    <cofactor evidence="7">
        <name>Zn(2+)</name>
        <dbReference type="ChEBI" id="CHEBI:29105"/>
    </cofactor>
    <text evidence="7">Binds 1 zinc ion.</text>
</comment>
<feature type="binding site" evidence="7">
    <location>
        <position position="115"/>
    </location>
    <ligand>
        <name>Zn(2+)</name>
        <dbReference type="ChEBI" id="CHEBI:29105"/>
        <note>catalytic</note>
    </ligand>
</feature>
<dbReference type="EMBL" id="CP020919">
    <property type="protein sequence ID" value="AWG24537.1"/>
    <property type="molecule type" value="Genomic_DNA"/>
</dbReference>
<dbReference type="GO" id="GO:0008270">
    <property type="term" value="F:zinc ion binding"/>
    <property type="evidence" value="ECO:0007669"/>
    <property type="project" value="UniProtKB-UniRule"/>
</dbReference>
<keyword evidence="3 7" id="KW-0479">Metal-binding</keyword>
<evidence type="ECO:0000256" key="4">
    <source>
        <dbReference type="ARBA" id="ARBA00022759"/>
    </source>
</evidence>
<dbReference type="PANTHER" id="PTHR46986:SF1">
    <property type="entry name" value="ENDORIBONUCLEASE YBEY, CHLOROPLASTIC"/>
    <property type="match status" value="1"/>
</dbReference>
<dbReference type="Proteomes" id="UP000244677">
    <property type="component" value="Chromosome"/>
</dbReference>
<comment type="function">
    <text evidence="7">Single strand-specific metallo-endoribonuclease involved in late-stage 70S ribosome quality control and in maturation of the 3' terminus of the 16S rRNA.</text>
</comment>
<evidence type="ECO:0000313" key="8">
    <source>
        <dbReference type="EMBL" id="AWG24537.1"/>
    </source>
</evidence>
<comment type="similarity">
    <text evidence="1 7">Belongs to the endoribonuclease YbeY family.</text>
</comment>
<dbReference type="HAMAP" id="MF_00009">
    <property type="entry name" value="Endoribonucl_YbeY"/>
    <property type="match status" value="1"/>
</dbReference>
<keyword evidence="7" id="KW-0698">rRNA processing</keyword>
<dbReference type="InterPro" id="IPR023091">
    <property type="entry name" value="MetalPrtase_cat_dom_sf_prd"/>
</dbReference>
<comment type="subcellular location">
    <subcellularLocation>
        <location evidence="7">Cytoplasm</location>
    </subcellularLocation>
</comment>
<evidence type="ECO:0000256" key="6">
    <source>
        <dbReference type="ARBA" id="ARBA00022833"/>
    </source>
</evidence>
<evidence type="ECO:0000256" key="7">
    <source>
        <dbReference type="HAMAP-Rule" id="MF_00009"/>
    </source>
</evidence>
<dbReference type="Pfam" id="PF02130">
    <property type="entry name" value="YbeY"/>
    <property type="match status" value="1"/>
</dbReference>
<proteinExistence type="inferred from homology"/>
<dbReference type="NCBIfam" id="TIGR00043">
    <property type="entry name" value="rRNA maturation RNase YbeY"/>
    <property type="match status" value="1"/>
</dbReference>
<dbReference type="GO" id="GO:0005737">
    <property type="term" value="C:cytoplasm"/>
    <property type="evidence" value="ECO:0007669"/>
    <property type="project" value="UniProtKB-SubCell"/>
</dbReference>
<feature type="binding site" evidence="7">
    <location>
        <position position="109"/>
    </location>
    <ligand>
        <name>Zn(2+)</name>
        <dbReference type="ChEBI" id="CHEBI:29105"/>
        <note>catalytic</note>
    </ligand>
</feature>
<dbReference type="OrthoDB" id="9811984at2"/>
<dbReference type="InterPro" id="IPR002036">
    <property type="entry name" value="YbeY"/>
</dbReference>
<organism evidence="8 9">
    <name type="scientific">Flavobacterium kingsejongi</name>
    <dbReference type="NCBI Taxonomy" id="1678728"/>
    <lineage>
        <taxon>Bacteria</taxon>
        <taxon>Pseudomonadati</taxon>
        <taxon>Bacteroidota</taxon>
        <taxon>Flavobacteriia</taxon>
        <taxon>Flavobacteriales</taxon>
        <taxon>Flavobacteriaceae</taxon>
        <taxon>Flavobacterium</taxon>
    </lineage>
</organism>